<dbReference type="Proteomes" id="UP001139089">
    <property type="component" value="Unassembled WGS sequence"/>
</dbReference>
<dbReference type="FunFam" id="1.10.287.950:FF:000001">
    <property type="entry name" value="Methyl-accepting chemotaxis sensory transducer"/>
    <property type="match status" value="1"/>
</dbReference>
<dbReference type="PANTHER" id="PTHR43531:SF11">
    <property type="entry name" value="METHYL-ACCEPTING CHEMOTAXIS PROTEIN 3"/>
    <property type="match status" value="1"/>
</dbReference>
<dbReference type="GO" id="GO:0007165">
    <property type="term" value="P:signal transduction"/>
    <property type="evidence" value="ECO:0007669"/>
    <property type="project" value="UniProtKB-KW"/>
</dbReference>
<dbReference type="PROSITE" id="PS50885">
    <property type="entry name" value="HAMP"/>
    <property type="match status" value="2"/>
</dbReference>
<evidence type="ECO:0000313" key="10">
    <source>
        <dbReference type="Proteomes" id="UP001139089"/>
    </source>
</evidence>
<comment type="caution">
    <text evidence="9">The sequence shown here is derived from an EMBL/GenBank/DDBJ whole genome shotgun (WGS) entry which is preliminary data.</text>
</comment>
<dbReference type="InterPro" id="IPR003660">
    <property type="entry name" value="HAMP_dom"/>
</dbReference>
<evidence type="ECO:0000256" key="2">
    <source>
        <dbReference type="ARBA" id="ARBA00022500"/>
    </source>
</evidence>
<keyword evidence="4" id="KW-0807">Transducer</keyword>
<evidence type="ECO:0000256" key="5">
    <source>
        <dbReference type="SAM" id="MobiDB-lite"/>
    </source>
</evidence>
<feature type="transmembrane region" description="Helical" evidence="6">
    <location>
        <begin position="16"/>
        <end position="36"/>
    </location>
</feature>
<evidence type="ECO:0000313" key="9">
    <source>
        <dbReference type="EMBL" id="MCD7110784.1"/>
    </source>
</evidence>
<dbReference type="GO" id="GO:0016020">
    <property type="term" value="C:membrane"/>
    <property type="evidence" value="ECO:0007669"/>
    <property type="project" value="UniProtKB-SubCell"/>
</dbReference>
<dbReference type="InterPro" id="IPR004089">
    <property type="entry name" value="MCPsignal_dom"/>
</dbReference>
<keyword evidence="10" id="KW-1185">Reference proteome</keyword>
<dbReference type="PRINTS" id="PR00260">
    <property type="entry name" value="CHEMTRNSDUCR"/>
</dbReference>
<evidence type="ECO:0000256" key="4">
    <source>
        <dbReference type="PROSITE-ProRule" id="PRU00284"/>
    </source>
</evidence>
<dbReference type="SUPFAM" id="SSF158472">
    <property type="entry name" value="HAMP domain-like"/>
    <property type="match status" value="1"/>
</dbReference>
<evidence type="ECO:0000256" key="3">
    <source>
        <dbReference type="ARBA" id="ARBA00029447"/>
    </source>
</evidence>
<dbReference type="Pfam" id="PF00015">
    <property type="entry name" value="MCPsignal"/>
    <property type="match status" value="1"/>
</dbReference>
<dbReference type="Gene3D" id="6.10.340.10">
    <property type="match status" value="1"/>
</dbReference>
<reference evidence="9" key="1">
    <citation type="submission" date="2021-12" db="EMBL/GenBank/DDBJ databases">
        <authorList>
            <person name="Li Y."/>
        </authorList>
    </citation>
    <scope>NUCLEOTIDE SEQUENCE</scope>
    <source>
        <strain evidence="9">DKSPLA3</strain>
    </source>
</reference>
<sequence>MHHEARQRSLTVSQRLATLGVVTFVGISAILVTGWYEQRQVERVLAEASIAKSVENRAIELRVTSLDLVLAAMDTIVDKADKVIAPDRMKEIDAAVSDLRNASGDVAGLAVAVGKPELGAGVAEMIVQLNQSIQTDLKALVESGADQAAFDAIDDRIDTAGSQLTERFSSLAEAGMAMTQMRVEEAGAISRSAFIWQFVCGLGAMALVLGLLTVQGNILRRGILGVRDSMQRIHGGDYATPVGSVERSDEIGDMARCVDRFRIDAIDKQRLERDAADSRSHNDTDRRQRDVAAAEDARQVQLAVSALGQALNKLADGQLTVAIDTPFRADLESLRLDFNQAVEKLRTVLSGMRDNSASITANGRQMRSAADDLAKRTEMQAASLEQTSAALDQITVTVRTATDKAEEASQMVSRTHANAEESGRIVGEAVAAMARIEDASAEIGKIINVIDEIAFQTNLLALNAGVEAARAGEAGKGFAVVAQEVRELAQRAAGAAKDIKGLVNRSSTEVGTGVRLVQETGEALGRIGTDVDLINEHMRTIVVAAREQSTGLTEINVAIGQLDQMTQQNAAMVEQTNAASHTLAQDAESLSSLIAQFAIGGAAASYATASGPSHSPRTMASSSSHRPAASAKSAVSAKSPIAIRPATIKPAAANARPAPSPAKALMGKLSGAFATPPASSSNDQWEEF</sequence>
<comment type="similarity">
    <text evidence="3">Belongs to the methyl-accepting chemotaxis (MCP) protein family.</text>
</comment>
<dbReference type="PANTHER" id="PTHR43531">
    <property type="entry name" value="PROTEIN ICFG"/>
    <property type="match status" value="1"/>
</dbReference>
<feature type="domain" description="HAMP" evidence="8">
    <location>
        <begin position="298"/>
        <end position="350"/>
    </location>
</feature>
<name>A0A9X1T263_9HYPH</name>
<dbReference type="CDD" id="cd11386">
    <property type="entry name" value="MCP_signal"/>
    <property type="match status" value="1"/>
</dbReference>
<gene>
    <name evidence="9" type="ORF">LRX75_17255</name>
</gene>
<dbReference type="SUPFAM" id="SSF58104">
    <property type="entry name" value="Methyl-accepting chemotaxis protein (MCP) signaling domain"/>
    <property type="match status" value="1"/>
</dbReference>
<keyword evidence="6" id="KW-0472">Membrane</keyword>
<keyword evidence="2" id="KW-0145">Chemotaxis</keyword>
<dbReference type="InterPro" id="IPR051310">
    <property type="entry name" value="MCP_chemotaxis"/>
</dbReference>
<organism evidence="9 10">
    <name type="scientific">Rhizobium quercicola</name>
    <dbReference type="NCBI Taxonomy" id="2901226"/>
    <lineage>
        <taxon>Bacteria</taxon>
        <taxon>Pseudomonadati</taxon>
        <taxon>Pseudomonadota</taxon>
        <taxon>Alphaproteobacteria</taxon>
        <taxon>Hyphomicrobiales</taxon>
        <taxon>Rhizobiaceae</taxon>
        <taxon>Rhizobium/Agrobacterium group</taxon>
        <taxon>Rhizobium</taxon>
    </lineage>
</organism>
<dbReference type="InterPro" id="IPR004090">
    <property type="entry name" value="Chemotax_Me-accpt_rcpt"/>
</dbReference>
<feature type="domain" description="HAMP" evidence="8">
    <location>
        <begin position="217"/>
        <end position="270"/>
    </location>
</feature>
<dbReference type="AlphaFoldDB" id="A0A9X1T263"/>
<feature type="transmembrane region" description="Helical" evidence="6">
    <location>
        <begin position="194"/>
        <end position="214"/>
    </location>
</feature>
<dbReference type="GO" id="GO:0004888">
    <property type="term" value="F:transmembrane signaling receptor activity"/>
    <property type="evidence" value="ECO:0007669"/>
    <property type="project" value="InterPro"/>
</dbReference>
<proteinExistence type="inferred from homology"/>
<keyword evidence="6" id="KW-1133">Transmembrane helix</keyword>
<protein>
    <submittedName>
        <fullName evidence="9">Methyl-accepting chemotaxis protein</fullName>
    </submittedName>
</protein>
<feature type="compositionally biased region" description="Low complexity" evidence="5">
    <location>
        <begin position="620"/>
        <end position="636"/>
    </location>
</feature>
<dbReference type="GO" id="GO:0006935">
    <property type="term" value="P:chemotaxis"/>
    <property type="evidence" value="ECO:0007669"/>
    <property type="project" value="UniProtKB-KW"/>
</dbReference>
<feature type="compositionally biased region" description="Polar residues" evidence="5">
    <location>
        <begin position="677"/>
        <end position="688"/>
    </location>
</feature>
<comment type="subcellular location">
    <subcellularLocation>
        <location evidence="1">Membrane</location>
    </subcellularLocation>
</comment>
<evidence type="ECO:0000256" key="1">
    <source>
        <dbReference type="ARBA" id="ARBA00004370"/>
    </source>
</evidence>
<keyword evidence="6" id="KW-0812">Transmembrane</keyword>
<dbReference type="PROSITE" id="PS50111">
    <property type="entry name" value="CHEMOTAXIS_TRANSDUC_2"/>
    <property type="match status" value="1"/>
</dbReference>
<feature type="region of interest" description="Disordered" evidence="5">
    <location>
        <begin position="669"/>
        <end position="688"/>
    </location>
</feature>
<evidence type="ECO:0000259" key="8">
    <source>
        <dbReference type="PROSITE" id="PS50885"/>
    </source>
</evidence>
<feature type="region of interest" description="Disordered" evidence="5">
    <location>
        <begin position="606"/>
        <end position="636"/>
    </location>
</feature>
<dbReference type="RefSeq" id="WP_231815922.1">
    <property type="nucleotide sequence ID" value="NZ_JAJOZR010000011.1"/>
</dbReference>
<evidence type="ECO:0000256" key="6">
    <source>
        <dbReference type="SAM" id="Phobius"/>
    </source>
</evidence>
<accession>A0A9X1T263</accession>
<dbReference type="EMBL" id="JAJOZR010000011">
    <property type="protein sequence ID" value="MCD7110784.1"/>
    <property type="molecule type" value="Genomic_DNA"/>
</dbReference>
<dbReference type="SMART" id="SM00283">
    <property type="entry name" value="MA"/>
    <property type="match status" value="1"/>
</dbReference>
<evidence type="ECO:0000259" key="7">
    <source>
        <dbReference type="PROSITE" id="PS50111"/>
    </source>
</evidence>
<dbReference type="SMART" id="SM00304">
    <property type="entry name" value="HAMP"/>
    <property type="match status" value="2"/>
</dbReference>
<dbReference type="Gene3D" id="1.10.287.950">
    <property type="entry name" value="Methyl-accepting chemotaxis protein"/>
    <property type="match status" value="1"/>
</dbReference>
<feature type="domain" description="Methyl-accepting transducer" evidence="7">
    <location>
        <begin position="355"/>
        <end position="584"/>
    </location>
</feature>